<dbReference type="RefSeq" id="WP_184213723.1">
    <property type="nucleotide sequence ID" value="NZ_JACHIP010000001.1"/>
</dbReference>
<comment type="caution">
    <text evidence="2">The sequence shown here is derived from an EMBL/GenBank/DDBJ whole genome shotgun (WGS) entry which is preliminary data.</text>
</comment>
<evidence type="ECO:0000313" key="3">
    <source>
        <dbReference type="Proteomes" id="UP000540989"/>
    </source>
</evidence>
<protein>
    <submittedName>
        <fullName evidence="2">SAM-dependent methyltransferase</fullName>
    </submittedName>
</protein>
<dbReference type="InterPro" id="IPR029063">
    <property type="entry name" value="SAM-dependent_MTases_sf"/>
</dbReference>
<dbReference type="PANTHER" id="PTHR43464:SF92">
    <property type="entry name" value="SLR1071 PROTEIN"/>
    <property type="match status" value="1"/>
</dbReference>
<dbReference type="InterPro" id="IPR041698">
    <property type="entry name" value="Methyltransf_25"/>
</dbReference>
<gene>
    <name evidence="2" type="ORF">HDF16_000682</name>
</gene>
<keyword evidence="2" id="KW-0489">Methyltransferase</keyword>
<dbReference type="CDD" id="cd02440">
    <property type="entry name" value="AdoMet_MTases"/>
    <property type="match status" value="1"/>
</dbReference>
<evidence type="ECO:0000259" key="1">
    <source>
        <dbReference type="Pfam" id="PF13649"/>
    </source>
</evidence>
<dbReference type="Proteomes" id="UP000540989">
    <property type="component" value="Unassembled WGS sequence"/>
</dbReference>
<accession>A0A7W8E1M8</accession>
<dbReference type="GO" id="GO:0032259">
    <property type="term" value="P:methylation"/>
    <property type="evidence" value="ECO:0007669"/>
    <property type="project" value="UniProtKB-KW"/>
</dbReference>
<dbReference type="Pfam" id="PF13649">
    <property type="entry name" value="Methyltransf_25"/>
    <property type="match status" value="1"/>
</dbReference>
<keyword evidence="3" id="KW-1185">Reference proteome</keyword>
<dbReference type="EMBL" id="JACHIP010000001">
    <property type="protein sequence ID" value="MBB5056013.1"/>
    <property type="molecule type" value="Genomic_DNA"/>
</dbReference>
<name>A0A7W8E1M8_9BACT</name>
<dbReference type="PANTHER" id="PTHR43464">
    <property type="entry name" value="METHYLTRANSFERASE"/>
    <property type="match status" value="1"/>
</dbReference>
<dbReference type="AlphaFoldDB" id="A0A7W8E1M8"/>
<organism evidence="2 3">
    <name type="scientific">Granulicella aggregans</name>
    <dbReference type="NCBI Taxonomy" id="474949"/>
    <lineage>
        <taxon>Bacteria</taxon>
        <taxon>Pseudomonadati</taxon>
        <taxon>Acidobacteriota</taxon>
        <taxon>Terriglobia</taxon>
        <taxon>Terriglobales</taxon>
        <taxon>Acidobacteriaceae</taxon>
        <taxon>Granulicella</taxon>
    </lineage>
</organism>
<proteinExistence type="predicted"/>
<dbReference type="SUPFAM" id="SSF53335">
    <property type="entry name" value="S-adenosyl-L-methionine-dependent methyltransferases"/>
    <property type="match status" value="1"/>
</dbReference>
<feature type="domain" description="Methyltransferase" evidence="1">
    <location>
        <begin position="53"/>
        <end position="149"/>
    </location>
</feature>
<dbReference type="GO" id="GO:0008168">
    <property type="term" value="F:methyltransferase activity"/>
    <property type="evidence" value="ECO:0007669"/>
    <property type="project" value="UniProtKB-KW"/>
</dbReference>
<evidence type="ECO:0000313" key="2">
    <source>
        <dbReference type="EMBL" id="MBB5056013.1"/>
    </source>
</evidence>
<keyword evidence="2" id="KW-0808">Transferase</keyword>
<reference evidence="2 3" key="1">
    <citation type="submission" date="2020-08" db="EMBL/GenBank/DDBJ databases">
        <title>Genomic Encyclopedia of Type Strains, Phase IV (KMG-V): Genome sequencing to study the core and pangenomes of soil and plant-associated prokaryotes.</title>
        <authorList>
            <person name="Whitman W."/>
        </authorList>
    </citation>
    <scope>NUCLEOTIDE SEQUENCE [LARGE SCALE GENOMIC DNA]</scope>
    <source>
        <strain evidence="2 3">M8UP14</strain>
    </source>
</reference>
<dbReference type="Gene3D" id="3.40.50.150">
    <property type="entry name" value="Vaccinia Virus protein VP39"/>
    <property type="match status" value="1"/>
</dbReference>
<sequence>MATPSNPLSSAEIYWNVAAETYEEDFSGTIVGKIRRSVVQQALARSFQPGRRVLEINCGTGIDAVFLARRGVHVVACDLSPRMIELARALAAKEDVSPSPDFRVLATEHVSTLVAEAAFDGAFSNFSGLNCVEDLHQVADDLGRLLEPNARLILCMMGRFVPLEILWFLAHGRLRRAFYRLRSPRTHYAGTTGIVIKRPTVKQIERQIQPAFRLVGWKGIGIVVPPSYAEPFATRFPRFLHFLAAVDRRIGSLPLFRNMADCVLLELERTLVAPRK</sequence>